<comment type="similarity">
    <text evidence="1">Belongs to the 3-hydroxyacyl-CoA dehydrogenase family.</text>
</comment>
<dbReference type="InterPro" id="IPR022694">
    <property type="entry name" value="3-OHacyl-CoA_DH"/>
</dbReference>
<dbReference type="EMBL" id="QAYG01000014">
    <property type="protein sequence ID" value="PTW54377.1"/>
    <property type="molecule type" value="Genomic_DNA"/>
</dbReference>
<evidence type="ECO:0000256" key="2">
    <source>
        <dbReference type="ARBA" id="ARBA00023002"/>
    </source>
</evidence>
<accession>A0A2T5US78</accession>
<dbReference type="OrthoDB" id="9771883at2"/>
<proteinExistence type="inferred from homology"/>
<evidence type="ECO:0000256" key="3">
    <source>
        <dbReference type="PIRSR" id="PIRSR000105-1"/>
    </source>
</evidence>
<keyword evidence="8" id="KW-1185">Reference proteome</keyword>
<dbReference type="Gene3D" id="3.40.50.720">
    <property type="entry name" value="NAD(P)-binding Rossmann-like Domain"/>
    <property type="match status" value="1"/>
</dbReference>
<dbReference type="InterPro" id="IPR036291">
    <property type="entry name" value="NAD(P)-bd_dom_sf"/>
</dbReference>
<evidence type="ECO:0000256" key="1">
    <source>
        <dbReference type="ARBA" id="ARBA00009463"/>
    </source>
</evidence>
<feature type="site" description="Important for catalytic activity" evidence="3">
    <location>
        <position position="143"/>
    </location>
</feature>
<feature type="binding site" evidence="4">
    <location>
        <position position="100"/>
    </location>
    <ligand>
        <name>NAD(+)</name>
        <dbReference type="ChEBI" id="CHEBI:57540"/>
    </ligand>
</feature>
<dbReference type="RefSeq" id="WP_107991996.1">
    <property type="nucleotide sequence ID" value="NZ_QAYG01000014.1"/>
</dbReference>
<feature type="binding site" evidence="4">
    <location>
        <position position="36"/>
    </location>
    <ligand>
        <name>NAD(+)</name>
        <dbReference type="ChEBI" id="CHEBI:57540"/>
    </ligand>
</feature>
<dbReference type="PANTHER" id="PTHR48075:SF5">
    <property type="entry name" value="3-HYDROXYBUTYRYL-COA DEHYDROGENASE"/>
    <property type="match status" value="1"/>
</dbReference>
<dbReference type="InterPro" id="IPR006180">
    <property type="entry name" value="3-OHacyl-CoA_DH_CS"/>
</dbReference>
<dbReference type="InterPro" id="IPR006108">
    <property type="entry name" value="3HC_DH_C"/>
</dbReference>
<feature type="domain" description="3-hydroxyacyl-CoA dehydrogenase C-terminal" evidence="5">
    <location>
        <begin position="189"/>
        <end position="285"/>
    </location>
</feature>
<comment type="caution">
    <text evidence="7">The sequence shown here is derived from an EMBL/GenBank/DDBJ whole genome shotgun (WGS) entry which is preliminary data.</text>
</comment>
<dbReference type="Gene3D" id="1.10.1040.10">
    <property type="entry name" value="N-(1-d-carboxylethyl)-l-norvaline Dehydrogenase, domain 2"/>
    <property type="match status" value="1"/>
</dbReference>
<evidence type="ECO:0000256" key="4">
    <source>
        <dbReference type="PIRSR" id="PIRSR000105-2"/>
    </source>
</evidence>
<evidence type="ECO:0000313" key="7">
    <source>
        <dbReference type="EMBL" id="PTW54377.1"/>
    </source>
</evidence>
<feature type="binding site" evidence="4">
    <location>
        <position position="122"/>
    </location>
    <ligand>
        <name>NAD(+)</name>
        <dbReference type="ChEBI" id="CHEBI:57540"/>
    </ligand>
</feature>
<keyword evidence="4" id="KW-0520">NAD</keyword>
<dbReference type="PANTHER" id="PTHR48075">
    <property type="entry name" value="3-HYDROXYACYL-COA DEHYDROGENASE FAMILY PROTEIN"/>
    <property type="match status" value="1"/>
</dbReference>
<protein>
    <submittedName>
        <fullName evidence="7">3-hydroxybutyryl-CoA dehydrogenase</fullName>
    </submittedName>
</protein>
<evidence type="ECO:0000259" key="5">
    <source>
        <dbReference type="Pfam" id="PF00725"/>
    </source>
</evidence>
<dbReference type="GO" id="GO:0070403">
    <property type="term" value="F:NAD+ binding"/>
    <property type="evidence" value="ECO:0007669"/>
    <property type="project" value="InterPro"/>
</dbReference>
<reference evidence="7 8" key="1">
    <citation type="submission" date="2018-04" db="EMBL/GenBank/DDBJ databases">
        <title>Genomic Encyclopedia of Archaeal and Bacterial Type Strains, Phase II (KMG-II): from individual species to whole genera.</title>
        <authorList>
            <person name="Goeker M."/>
        </authorList>
    </citation>
    <scope>NUCLEOTIDE SEQUENCE [LARGE SCALE GENOMIC DNA]</scope>
    <source>
        <strain evidence="7 8">DSM 23382</strain>
    </source>
</reference>
<name>A0A2T5US78_9HYPH</name>
<dbReference type="Pfam" id="PF00725">
    <property type="entry name" value="3HCDH"/>
    <property type="match status" value="1"/>
</dbReference>
<feature type="binding site" evidence="4">
    <location>
        <position position="277"/>
    </location>
    <ligand>
        <name>NAD(+)</name>
        <dbReference type="ChEBI" id="CHEBI:57540"/>
    </ligand>
</feature>
<dbReference type="NCBIfam" id="NF004474">
    <property type="entry name" value="PRK05808.1"/>
    <property type="match status" value="1"/>
</dbReference>
<gene>
    <name evidence="7" type="ORF">C8N35_11458</name>
</gene>
<dbReference type="AlphaFoldDB" id="A0A2T5US78"/>
<dbReference type="InterPro" id="IPR013328">
    <property type="entry name" value="6PGD_dom2"/>
</dbReference>
<sequence>MAQNDIKAIMVVGAGQMGGGIAQVAAVAGYKVFLNDINTEAVKRGYDRIAANLARNVAKGRSTEDETTAALARIMQSVSLDDAKACDLVIEAATENVSLKSEIFRTLDATAPAHAIFATNTSSVPITELAACTGRADKVIGMHFMNPVPVMKLVEIIRGLETDDATFKTIEELGSKLGKTPVEVKDSPGFVSNRILLPMINEAIYCLYENVGAPEAIDTVMKLGMNHPMGPLALADLIGLDTCLSIMEVLYEGFEDSKYRACPLLRQYVQAGRLGVKSGRGFYTYAAA</sequence>
<dbReference type="GO" id="GO:0006631">
    <property type="term" value="P:fatty acid metabolic process"/>
    <property type="evidence" value="ECO:0007669"/>
    <property type="project" value="InterPro"/>
</dbReference>
<feature type="domain" description="3-hydroxyacyl-CoA dehydrogenase NAD binding" evidence="6">
    <location>
        <begin position="9"/>
        <end position="186"/>
    </location>
</feature>
<organism evidence="7 8">
    <name type="scientific">Breoghania corrubedonensis</name>
    <dbReference type="NCBI Taxonomy" id="665038"/>
    <lineage>
        <taxon>Bacteria</taxon>
        <taxon>Pseudomonadati</taxon>
        <taxon>Pseudomonadota</taxon>
        <taxon>Alphaproteobacteria</taxon>
        <taxon>Hyphomicrobiales</taxon>
        <taxon>Stappiaceae</taxon>
        <taxon>Breoghania</taxon>
    </lineage>
</organism>
<dbReference type="InterPro" id="IPR006176">
    <property type="entry name" value="3-OHacyl-CoA_DH_NAD-bd"/>
</dbReference>
<keyword evidence="2" id="KW-0560">Oxidoreductase</keyword>
<feature type="binding site" evidence="4">
    <location>
        <begin position="13"/>
        <end position="18"/>
    </location>
    <ligand>
        <name>NAD(+)</name>
        <dbReference type="ChEBI" id="CHEBI:57540"/>
    </ligand>
</feature>
<dbReference type="Pfam" id="PF02737">
    <property type="entry name" value="3HCDH_N"/>
    <property type="match status" value="1"/>
</dbReference>
<dbReference type="FunFam" id="3.40.50.720:FF:000009">
    <property type="entry name" value="Fatty oxidation complex, alpha subunit"/>
    <property type="match status" value="1"/>
</dbReference>
<dbReference type="Proteomes" id="UP000244081">
    <property type="component" value="Unassembled WGS sequence"/>
</dbReference>
<dbReference type="SUPFAM" id="SSF48179">
    <property type="entry name" value="6-phosphogluconate dehydrogenase C-terminal domain-like"/>
    <property type="match status" value="1"/>
</dbReference>
<dbReference type="GO" id="GO:0016616">
    <property type="term" value="F:oxidoreductase activity, acting on the CH-OH group of donors, NAD or NADP as acceptor"/>
    <property type="evidence" value="ECO:0007669"/>
    <property type="project" value="InterPro"/>
</dbReference>
<dbReference type="PIRSF" id="PIRSF000105">
    <property type="entry name" value="HCDH"/>
    <property type="match status" value="1"/>
</dbReference>
<feature type="binding site" evidence="4">
    <location>
        <position position="146"/>
    </location>
    <ligand>
        <name>NAD(+)</name>
        <dbReference type="ChEBI" id="CHEBI:57540"/>
    </ligand>
</feature>
<dbReference type="InterPro" id="IPR008927">
    <property type="entry name" value="6-PGluconate_DH-like_C_sf"/>
</dbReference>
<evidence type="ECO:0000259" key="6">
    <source>
        <dbReference type="Pfam" id="PF02737"/>
    </source>
</evidence>
<evidence type="ECO:0000313" key="8">
    <source>
        <dbReference type="Proteomes" id="UP000244081"/>
    </source>
</evidence>
<dbReference type="SUPFAM" id="SSF51735">
    <property type="entry name" value="NAD(P)-binding Rossmann-fold domains"/>
    <property type="match status" value="1"/>
</dbReference>
<feature type="binding site" evidence="4">
    <location>
        <position position="95"/>
    </location>
    <ligand>
        <name>NAD(+)</name>
        <dbReference type="ChEBI" id="CHEBI:57540"/>
    </ligand>
</feature>
<dbReference type="PROSITE" id="PS00067">
    <property type="entry name" value="3HCDH"/>
    <property type="match status" value="1"/>
</dbReference>